<accession>A0A1H9DR19</accession>
<proteinExistence type="predicted"/>
<keyword evidence="1" id="KW-0175">Coiled coil</keyword>
<dbReference type="Proteomes" id="UP000199021">
    <property type="component" value="Unassembled WGS sequence"/>
</dbReference>
<reference evidence="3" key="1">
    <citation type="submission" date="2016-10" db="EMBL/GenBank/DDBJ databases">
        <authorList>
            <person name="Varghese N."/>
            <person name="Submissions S."/>
        </authorList>
    </citation>
    <scope>NUCLEOTIDE SEQUENCE [LARGE SCALE GENOMIC DNA]</scope>
    <source>
        <strain evidence="3">DSM 24740</strain>
    </source>
</reference>
<evidence type="ECO:0000313" key="2">
    <source>
        <dbReference type="EMBL" id="SEQ15976.1"/>
    </source>
</evidence>
<protein>
    <submittedName>
        <fullName evidence="2">Uncharacterized protein</fullName>
    </submittedName>
</protein>
<evidence type="ECO:0000256" key="1">
    <source>
        <dbReference type="SAM" id="Coils"/>
    </source>
</evidence>
<name>A0A1H9DR19_9BACT</name>
<sequence>MPYNELLKEQSLCVFGEPGLGKSRLLQELYGLKTQEGVPCVFVDLKQVESFSIIDYIKQRLAASGTYQKSEWSFKSSEQLGGDGLANAFLFLDALDEVALERIPKILWEVQHLAGAGTSYTVVLSCRTHHAERFLKEFRSTTLTYCMIRPFSPHQVADYLKLCSPTLDDLTTRQVMDKLDKHYHRNGFFDWSSTLNTPRYLEYFGALLKEHSFDYVADLTRCELFEKFIDARLKVETNKPIDEGAKYQRKIPYLKQCFQRIALVMEIQRTNRISKNDLASFDMDASLGISSQLLLEVFYDGTLLKDNGDYLEFDNTEFQEYLAAMALSQLGRTEQVIFDLAINECLQMVYESWFNPISFLIELNPELLLAMVNLGVRTEDTSLFKLIDYAPVQVYSEGVKGKIYEKVVNYHLDKQQLFTDHSFSKIGAYFNPGLHESPLFEAIDGKPLTLFVFTVATIAAEVIRSFLARGGSVADLDKNWSKAFLELIDLENRFGTVMNSVIFNLLPLICSQAEFEKSDLQHNRTVGDVFNGTHQFYKEVAPNSTNGIDVFIAKVIANNNVSYDSPFEKITTKKGFQYLFQQLFDKNIDRKLYQATLSNYKEMLSEVVVQNLIAIYDDEIEQLLLTGLNTLLGFRHLFGRSLPDRIVTILQSQHEDIIPIIAKNIPEQLSNRNDIPYNYGFLFARLLSSNTQAEQLAGLLKDTEENRHMLRRALIHTKAFDTTPVIEKYFPDQIAIWAANNKDQSKAEAEQERRIANRLDAQLDRFRELLVKKASVTSTFYLELSDDQKAQLTPVELKKLKQVTLTTLNDFAPLDGRVSVKQTGDRTRTITQTRKIQYFKDAVLLIPQFGIDPTPHREKIFQALLFTYKDEETDIILELLANISPAEIRSFTNRYSEVREDDLLQESVRRFTTLCKNIKGLIEQATPLLKTWATTLSIYHYDRIGIINMLAAAREETAWLRTTFEHYETLDNTPEQQEVLQSLNFELLKIEDAEAVTWRIDLVLENAYDREESNSVASGARWVPDYEGLSRPLGTIKSRIFLPQMLSYLEKSFEILATDPKKKVFAESEVWNIVVPYLVEADLTTADQERTLTELYRMVAAYPDNASIHWFYSRIERIKRKFLERSGEPTAFGDAVKQYLQIRSKQYLDIAYANEVFQLVKEVINEDLRDWVRQGAYRFIGTVLGLKGEPVRREDLIQKTIVTQLGYHLLKRGFRDSDTSLIKPVIFREAQLLDDKRVDLVITYGAIGSVMVEIKRMGNGDLDPGKLVAYKEKFLAYLQQTHCDYGIYLIFLDREEERKNFEKKLAALRELYSENNIVIIGIDCLGDSLL</sequence>
<dbReference type="SUPFAM" id="SSF52540">
    <property type="entry name" value="P-loop containing nucleoside triphosphate hydrolases"/>
    <property type="match status" value="1"/>
</dbReference>
<keyword evidence="3" id="KW-1185">Reference proteome</keyword>
<evidence type="ECO:0000313" key="3">
    <source>
        <dbReference type="Proteomes" id="UP000199021"/>
    </source>
</evidence>
<gene>
    <name evidence="2" type="ORF">SAMN05444359_106101</name>
</gene>
<feature type="coiled-coil region" evidence="1">
    <location>
        <begin position="742"/>
        <end position="769"/>
    </location>
</feature>
<organism evidence="2 3">
    <name type="scientific">Neolewinella agarilytica</name>
    <dbReference type="NCBI Taxonomy" id="478744"/>
    <lineage>
        <taxon>Bacteria</taxon>
        <taxon>Pseudomonadati</taxon>
        <taxon>Bacteroidota</taxon>
        <taxon>Saprospiria</taxon>
        <taxon>Saprospirales</taxon>
        <taxon>Lewinellaceae</taxon>
        <taxon>Neolewinella</taxon>
    </lineage>
</organism>
<dbReference type="InterPro" id="IPR027417">
    <property type="entry name" value="P-loop_NTPase"/>
</dbReference>
<dbReference type="EMBL" id="FOFB01000006">
    <property type="protein sequence ID" value="SEQ15976.1"/>
    <property type="molecule type" value="Genomic_DNA"/>
</dbReference>
<dbReference type="Gene3D" id="3.40.50.300">
    <property type="entry name" value="P-loop containing nucleotide triphosphate hydrolases"/>
    <property type="match status" value="1"/>
</dbReference>
<dbReference type="InParanoid" id="A0A1H9DR19"/>